<reference evidence="1" key="2">
    <citation type="submission" date="2025-08" db="UniProtKB">
        <authorList>
            <consortium name="Ensembl"/>
        </authorList>
    </citation>
    <scope>IDENTIFICATION</scope>
</reference>
<dbReference type="Ensembl" id="ENSHHUT00000002398.1">
    <property type="protein sequence ID" value="ENSHHUP00000002322.1"/>
    <property type="gene ID" value="ENSHHUG00000001499.1"/>
</dbReference>
<accession>A0A4W5JGJ5</accession>
<dbReference type="Pfam" id="PF02393">
    <property type="entry name" value="US22"/>
    <property type="match status" value="1"/>
</dbReference>
<protein>
    <submittedName>
        <fullName evidence="1">Uncharacterized protein</fullName>
    </submittedName>
</protein>
<dbReference type="Proteomes" id="UP000314982">
    <property type="component" value="Unassembled WGS sequence"/>
</dbReference>
<proteinExistence type="predicted"/>
<evidence type="ECO:0000313" key="1">
    <source>
        <dbReference type="Ensembl" id="ENSHHUP00000002322.1"/>
    </source>
</evidence>
<dbReference type="InterPro" id="IPR003360">
    <property type="entry name" value="US22-like"/>
</dbReference>
<reference evidence="1" key="3">
    <citation type="submission" date="2025-09" db="UniProtKB">
        <authorList>
            <consortium name="Ensembl"/>
        </authorList>
    </citation>
    <scope>IDENTIFICATION</scope>
</reference>
<sequence>MTGMRFTTEQINKEFCEAKEIGEIEKLVSKYRNEKVTLKEPKSYKLRIGGLEDTNYSEDNELVEVWKNLYLPKTLEMVVIGALDDFPCSVAEWQLVLLYCEDGNVYAYEFEVLHLVAKSLKDLFESGAKFPGWSTFKVGECLNMAPEELAEMMQSEEIKQIEAEYTKYHRSILIEMIEDSKAFKQWEQPEVTKAF</sequence>
<dbReference type="AlphaFoldDB" id="A0A4W5JGJ5"/>
<keyword evidence="2" id="KW-1185">Reference proteome</keyword>
<reference evidence="2" key="1">
    <citation type="submission" date="2018-06" db="EMBL/GenBank/DDBJ databases">
        <title>Genome assembly of Danube salmon.</title>
        <authorList>
            <person name="Macqueen D.J."/>
            <person name="Gundappa M.K."/>
        </authorList>
    </citation>
    <scope>NUCLEOTIDE SEQUENCE [LARGE SCALE GENOMIC DNA]</scope>
</reference>
<name>A0A4W5JGJ5_9TELE</name>
<evidence type="ECO:0000313" key="2">
    <source>
        <dbReference type="Proteomes" id="UP000314982"/>
    </source>
</evidence>
<organism evidence="1 2">
    <name type="scientific">Hucho hucho</name>
    <name type="common">huchen</name>
    <dbReference type="NCBI Taxonomy" id="62062"/>
    <lineage>
        <taxon>Eukaryota</taxon>
        <taxon>Metazoa</taxon>
        <taxon>Chordata</taxon>
        <taxon>Craniata</taxon>
        <taxon>Vertebrata</taxon>
        <taxon>Euteleostomi</taxon>
        <taxon>Actinopterygii</taxon>
        <taxon>Neopterygii</taxon>
        <taxon>Teleostei</taxon>
        <taxon>Protacanthopterygii</taxon>
        <taxon>Salmoniformes</taxon>
        <taxon>Salmonidae</taxon>
        <taxon>Salmoninae</taxon>
        <taxon>Hucho</taxon>
    </lineage>
</organism>
<dbReference type="GeneTree" id="ENSGT00390000001663"/>